<protein>
    <submittedName>
        <fullName evidence="3">Uncharacterized protein</fullName>
    </submittedName>
</protein>
<evidence type="ECO:0000256" key="2">
    <source>
        <dbReference type="SAM" id="Phobius"/>
    </source>
</evidence>
<keyword evidence="4" id="KW-1185">Reference proteome</keyword>
<sequence length="422" mass="45269">MPEVPSLLRRALRWSRRIAAVLISFCAVVGAVRLIAPATPGGPAGEPPGVRRQLAFLRGALDAGAAGDAQALFPEGYFFLHVLYGLTWVELGLRVPGETRAEALREARWALERLDTPPGRAPFSADLVPEYGVFYRGWCNWLRGGVLSLQPAGRRDAGESRRFAADSAALAEAFDASPSPYLEAYPGQAWPVDSTVAMASLRLHDTLEPPRHAATVARWLELVRERLDPSTGLLPHRAAPGTGEPEEVARGSSQSMIQRFLPDIDPGFAAGQYLRFRDRYVVTPLGLGPAVREYPSGMDGPGDVDSGPLPLGVSLSATAVTLGAAQVHGDAALAGALARYGELAGLPVGTPWTKRYAFGLMPIGDAFLAWSKTARPWTATGPLEPPPASVPWWWRLPLLALLAVLGAAPWLPALRRRARAAR</sequence>
<proteinExistence type="predicted"/>
<organism evidence="3 4">
    <name type="scientific">Nonomuraea fuscirosea</name>
    <dbReference type="NCBI Taxonomy" id="1291556"/>
    <lineage>
        <taxon>Bacteria</taxon>
        <taxon>Bacillati</taxon>
        <taxon>Actinomycetota</taxon>
        <taxon>Actinomycetes</taxon>
        <taxon>Streptosporangiales</taxon>
        <taxon>Streptosporangiaceae</taxon>
        <taxon>Nonomuraea</taxon>
    </lineage>
</organism>
<feature type="transmembrane region" description="Helical" evidence="2">
    <location>
        <begin position="392"/>
        <end position="414"/>
    </location>
</feature>
<dbReference type="AlphaFoldDB" id="A0A2T0M743"/>
<keyword evidence="2" id="KW-1133">Transmembrane helix</keyword>
<evidence type="ECO:0000256" key="1">
    <source>
        <dbReference type="SAM" id="MobiDB-lite"/>
    </source>
</evidence>
<dbReference type="RefSeq" id="WP_106250924.1">
    <property type="nucleotide sequence ID" value="NZ_PVNG01000028.1"/>
</dbReference>
<reference evidence="3 4" key="1">
    <citation type="submission" date="2018-03" db="EMBL/GenBank/DDBJ databases">
        <title>Genomic Encyclopedia of Type Strains, Phase III (KMG-III): the genomes of soil and plant-associated and newly described type strains.</title>
        <authorList>
            <person name="Whitman W."/>
        </authorList>
    </citation>
    <scope>NUCLEOTIDE SEQUENCE [LARGE SCALE GENOMIC DNA]</scope>
    <source>
        <strain evidence="3 4">CGMCC 4.7104</strain>
    </source>
</reference>
<accession>A0A2T0M743</accession>
<dbReference type="Proteomes" id="UP000238312">
    <property type="component" value="Unassembled WGS sequence"/>
</dbReference>
<keyword evidence="2" id="KW-0472">Membrane</keyword>
<evidence type="ECO:0000313" key="4">
    <source>
        <dbReference type="Proteomes" id="UP000238312"/>
    </source>
</evidence>
<dbReference type="OrthoDB" id="871494at2"/>
<feature type="region of interest" description="Disordered" evidence="1">
    <location>
        <begin position="231"/>
        <end position="254"/>
    </location>
</feature>
<dbReference type="EMBL" id="PVNG01000028">
    <property type="protein sequence ID" value="PRX53289.1"/>
    <property type="molecule type" value="Genomic_DNA"/>
</dbReference>
<comment type="caution">
    <text evidence="3">The sequence shown here is derived from an EMBL/GenBank/DDBJ whole genome shotgun (WGS) entry which is preliminary data.</text>
</comment>
<name>A0A2T0M743_9ACTN</name>
<keyword evidence="2" id="KW-0812">Transmembrane</keyword>
<gene>
    <name evidence="3" type="ORF">B0I32_12845</name>
</gene>
<evidence type="ECO:0000313" key="3">
    <source>
        <dbReference type="EMBL" id="PRX53289.1"/>
    </source>
</evidence>